<evidence type="ECO:0000313" key="7">
    <source>
        <dbReference type="EMBL" id="GAM64255.1"/>
    </source>
</evidence>
<keyword evidence="3 5" id="KW-1133">Transmembrane helix</keyword>
<feature type="domain" description="TMEM205-like" evidence="6">
    <location>
        <begin position="14"/>
        <end position="78"/>
    </location>
</feature>
<feature type="transmembrane region" description="Helical" evidence="5">
    <location>
        <begin position="12"/>
        <end position="35"/>
    </location>
</feature>
<organism evidence="7 8">
    <name type="scientific">Vibrio ishigakensis</name>
    <dbReference type="NCBI Taxonomy" id="1481914"/>
    <lineage>
        <taxon>Bacteria</taxon>
        <taxon>Pseudomonadati</taxon>
        <taxon>Pseudomonadota</taxon>
        <taxon>Gammaproteobacteria</taxon>
        <taxon>Vibrionales</taxon>
        <taxon>Vibrionaceae</taxon>
        <taxon>Vibrio</taxon>
    </lineage>
</organism>
<dbReference type="InterPro" id="IPR025423">
    <property type="entry name" value="TMEM205-like"/>
</dbReference>
<proteinExistence type="predicted"/>
<comment type="caution">
    <text evidence="7">The sequence shown here is derived from an EMBL/GenBank/DDBJ whole genome shotgun (WGS) entry which is preliminary data.</text>
</comment>
<evidence type="ECO:0000256" key="3">
    <source>
        <dbReference type="ARBA" id="ARBA00022989"/>
    </source>
</evidence>
<protein>
    <submittedName>
        <fullName evidence="7">Membrane protein</fullName>
    </submittedName>
</protein>
<evidence type="ECO:0000313" key="8">
    <source>
        <dbReference type="Proteomes" id="UP000031670"/>
    </source>
</evidence>
<evidence type="ECO:0000259" key="6">
    <source>
        <dbReference type="Pfam" id="PF13664"/>
    </source>
</evidence>
<evidence type="ECO:0000256" key="5">
    <source>
        <dbReference type="SAM" id="Phobius"/>
    </source>
</evidence>
<reference evidence="7 8" key="2">
    <citation type="submission" date="2015-01" db="EMBL/GenBank/DDBJ databases">
        <authorList>
            <consortium name="NBRP consortium"/>
            <person name="Sawabe T."/>
            <person name="Meirelles P."/>
            <person name="Feng G."/>
            <person name="Sayaka M."/>
            <person name="Hattori M."/>
            <person name="Ohkuma M."/>
        </authorList>
    </citation>
    <scope>NUCLEOTIDE SEQUENCE [LARGE SCALE GENOMIC DNA]</scope>
    <source>
        <strain evidence="7 8">JCM19232</strain>
    </source>
</reference>
<dbReference type="EMBL" id="BBSA01000012">
    <property type="protein sequence ID" value="GAM64255.1"/>
    <property type="molecule type" value="Genomic_DNA"/>
</dbReference>
<sequence>MSALYRHITIIYVLLLTGVIGASLFAGAVVAPVIFNSKQALGSVELSRFQEGLIMTENFVRLSYPLAWCACFHLFSSCTATLKYKQIG</sequence>
<dbReference type="Pfam" id="PF13664">
    <property type="entry name" value="DUF4149"/>
    <property type="match status" value="1"/>
</dbReference>
<reference evidence="7 8" key="1">
    <citation type="submission" date="2015-01" db="EMBL/GenBank/DDBJ databases">
        <title>Vibrio sp. C5 JCM 19232 whole genome shotgun sequence.</title>
        <authorList>
            <person name="Sawabe T."/>
            <person name="Meirelles P."/>
            <person name="Feng G."/>
            <person name="Sayaka M."/>
            <person name="Hattori M."/>
            <person name="Ohkuma M."/>
        </authorList>
    </citation>
    <scope>NUCLEOTIDE SEQUENCE [LARGE SCALE GENOMIC DNA]</scope>
    <source>
        <strain evidence="7 8">JCM19232</strain>
    </source>
</reference>
<keyword evidence="4 5" id="KW-0472">Membrane</keyword>
<evidence type="ECO:0000256" key="2">
    <source>
        <dbReference type="ARBA" id="ARBA00022692"/>
    </source>
</evidence>
<dbReference type="GO" id="GO:0016020">
    <property type="term" value="C:membrane"/>
    <property type="evidence" value="ECO:0007669"/>
    <property type="project" value="UniProtKB-SubCell"/>
</dbReference>
<keyword evidence="2 5" id="KW-0812">Transmembrane</keyword>
<dbReference type="AlphaFoldDB" id="A0A0B8PBT7"/>
<name>A0A0B8PBT7_9VIBR</name>
<evidence type="ECO:0000256" key="4">
    <source>
        <dbReference type="ARBA" id="ARBA00023136"/>
    </source>
</evidence>
<gene>
    <name evidence="7" type="ORF">JCM19232_925</name>
</gene>
<dbReference type="Proteomes" id="UP000031670">
    <property type="component" value="Unassembled WGS sequence"/>
</dbReference>
<accession>A0A0B8PBT7</accession>
<comment type="subcellular location">
    <subcellularLocation>
        <location evidence="1">Membrane</location>
    </subcellularLocation>
</comment>
<evidence type="ECO:0000256" key="1">
    <source>
        <dbReference type="ARBA" id="ARBA00004370"/>
    </source>
</evidence>